<sequence length="208" mass="24226">MKNIIITISRQYGSGGRFIGERIAKKLNIEFYDKEFIDIVVQKTGISRETIEAKDEKFTNDNIFFNAFNKKHFLSPFNNDITYSILDKIFDIQSEIIKDIAGKGSCVMIGRCASFILKDAYKCFNVFIHAPIKNRIERITKQYGIEIENAEAQLKNTDLYRYNYCKYYTGEEWGNMVNYNLTIDSGYFDDEEICNIIIKSVKEADKNK</sequence>
<dbReference type="Proteomes" id="UP000310168">
    <property type="component" value="Unassembled WGS sequence"/>
</dbReference>
<dbReference type="RefSeq" id="WP_137998553.1">
    <property type="nucleotide sequence ID" value="NZ_SJDU01000195.1"/>
</dbReference>
<dbReference type="Gene3D" id="3.40.50.300">
    <property type="entry name" value="P-loop containing nucleotide triphosphate hydrolases"/>
    <property type="match status" value="1"/>
</dbReference>
<evidence type="ECO:0000313" key="1">
    <source>
        <dbReference type="EMBL" id="TKZ34516.1"/>
    </source>
</evidence>
<organism evidence="1 2">
    <name type="scientific">Brachyspira catarrhinii</name>
    <dbReference type="NCBI Taxonomy" id="2528966"/>
    <lineage>
        <taxon>Bacteria</taxon>
        <taxon>Pseudomonadati</taxon>
        <taxon>Spirochaetota</taxon>
        <taxon>Spirochaetia</taxon>
        <taxon>Brachyspirales</taxon>
        <taxon>Brachyspiraceae</taxon>
        <taxon>Brachyspira</taxon>
    </lineage>
</organism>
<reference evidence="1 2" key="1">
    <citation type="journal article" date="2019" name="Anaerobe">
        <title>Brachyspira catarrhinii sp. nov., an anaerobic intestinal spirochaete isolated from vervet monkeys may have been misidentified as Brachyspira aalborgi in previous studies.</title>
        <authorList>
            <person name="Phillips N.D."/>
            <person name="La T."/>
            <person name="Hampson D.J."/>
        </authorList>
    </citation>
    <scope>NUCLEOTIDE SEQUENCE [LARGE SCALE GENOMIC DNA]</scope>
    <source>
        <strain evidence="1 2">Z12</strain>
    </source>
</reference>
<accession>A0ABY2TQ58</accession>
<proteinExistence type="predicted"/>
<keyword evidence="2" id="KW-1185">Reference proteome</keyword>
<dbReference type="SUPFAM" id="SSF52540">
    <property type="entry name" value="P-loop containing nucleoside triphosphate hydrolases"/>
    <property type="match status" value="1"/>
</dbReference>
<gene>
    <name evidence="1" type="ORF">EZH24_07795</name>
</gene>
<dbReference type="EMBL" id="SJDU01000195">
    <property type="protein sequence ID" value="TKZ34516.1"/>
    <property type="molecule type" value="Genomic_DNA"/>
</dbReference>
<dbReference type="Pfam" id="PF13189">
    <property type="entry name" value="Cytidylate_kin2"/>
    <property type="match status" value="1"/>
</dbReference>
<dbReference type="InterPro" id="IPR027417">
    <property type="entry name" value="P-loop_NTPase"/>
</dbReference>
<evidence type="ECO:0000313" key="2">
    <source>
        <dbReference type="Proteomes" id="UP000310168"/>
    </source>
</evidence>
<protein>
    <submittedName>
        <fullName evidence="1">Cytidylate kinase-like family protein</fullName>
    </submittedName>
</protein>
<name>A0ABY2TQ58_9SPIR</name>
<comment type="caution">
    <text evidence="1">The sequence shown here is derived from an EMBL/GenBank/DDBJ whole genome shotgun (WGS) entry which is preliminary data.</text>
</comment>